<dbReference type="RefSeq" id="WP_323324468.1">
    <property type="nucleotide sequence ID" value="NZ_JAYFSI010000001.1"/>
</dbReference>
<protein>
    <submittedName>
        <fullName evidence="1">Uncharacterized protein</fullName>
    </submittedName>
</protein>
<keyword evidence="2" id="KW-1185">Reference proteome</keyword>
<gene>
    <name evidence="1" type="ORF">VA596_06860</name>
</gene>
<reference evidence="1 2" key="1">
    <citation type="submission" date="2023-12" db="EMBL/GenBank/DDBJ databases">
        <title>Amycolatopsis sp. V23-08.</title>
        <authorList>
            <person name="Somphong A."/>
        </authorList>
    </citation>
    <scope>NUCLEOTIDE SEQUENCE [LARGE SCALE GENOMIC DNA]</scope>
    <source>
        <strain evidence="1 2">V23-08</strain>
    </source>
</reference>
<name>A0ABU5R056_9PSEU</name>
<comment type="caution">
    <text evidence="1">The sequence shown here is derived from an EMBL/GenBank/DDBJ whole genome shotgun (WGS) entry which is preliminary data.</text>
</comment>
<organism evidence="1 2">
    <name type="scientific">Amycolatopsis heterodermiae</name>
    <dbReference type="NCBI Taxonomy" id="3110235"/>
    <lineage>
        <taxon>Bacteria</taxon>
        <taxon>Bacillati</taxon>
        <taxon>Actinomycetota</taxon>
        <taxon>Actinomycetes</taxon>
        <taxon>Pseudonocardiales</taxon>
        <taxon>Pseudonocardiaceae</taxon>
        <taxon>Amycolatopsis</taxon>
    </lineage>
</organism>
<sequence length="111" mass="11581">MSGTYHYGDSYGGDRVEVSGSGIGKIVQHGPVDQQAAFRDLLEAVQALRAQVSDPDRQVIDESLATLQAPRPEPAKLRRALGAVSGVALMVGQVGAPVAEAVRKVMTALGV</sequence>
<dbReference type="EMBL" id="JAYFSI010000001">
    <property type="protein sequence ID" value="MEA5359249.1"/>
    <property type="molecule type" value="Genomic_DNA"/>
</dbReference>
<evidence type="ECO:0000313" key="2">
    <source>
        <dbReference type="Proteomes" id="UP001304298"/>
    </source>
</evidence>
<proteinExistence type="predicted"/>
<evidence type="ECO:0000313" key="1">
    <source>
        <dbReference type="EMBL" id="MEA5359249.1"/>
    </source>
</evidence>
<accession>A0ABU5R056</accession>
<dbReference type="Proteomes" id="UP001304298">
    <property type="component" value="Unassembled WGS sequence"/>
</dbReference>